<evidence type="ECO:0000313" key="2">
    <source>
        <dbReference type="Proteomes" id="UP001642483"/>
    </source>
</evidence>
<proteinExistence type="predicted"/>
<accession>A0ABP0FHH1</accession>
<reference evidence="1 2" key="1">
    <citation type="submission" date="2024-02" db="EMBL/GenBank/DDBJ databases">
        <authorList>
            <person name="Daric V."/>
            <person name="Darras S."/>
        </authorList>
    </citation>
    <scope>NUCLEOTIDE SEQUENCE [LARGE SCALE GENOMIC DNA]</scope>
</reference>
<organism evidence="1 2">
    <name type="scientific">Clavelina lepadiformis</name>
    <name type="common">Light-bulb sea squirt</name>
    <name type="synonym">Ascidia lepadiformis</name>
    <dbReference type="NCBI Taxonomy" id="159417"/>
    <lineage>
        <taxon>Eukaryota</taxon>
        <taxon>Metazoa</taxon>
        <taxon>Chordata</taxon>
        <taxon>Tunicata</taxon>
        <taxon>Ascidiacea</taxon>
        <taxon>Aplousobranchia</taxon>
        <taxon>Clavelinidae</taxon>
        <taxon>Clavelina</taxon>
    </lineage>
</organism>
<dbReference type="Proteomes" id="UP001642483">
    <property type="component" value="Unassembled WGS sequence"/>
</dbReference>
<keyword evidence="2" id="KW-1185">Reference proteome</keyword>
<sequence>MEDLFIHVKYSGVSFAAFVMLKYWVKRKGLIAKSVRQERTALWYNLEFLARREFIESTASSTSSLIFSFDLDPSLG</sequence>
<comment type="caution">
    <text evidence="1">The sequence shown here is derived from an EMBL/GenBank/DDBJ whole genome shotgun (WGS) entry which is preliminary data.</text>
</comment>
<gene>
    <name evidence="1" type="ORF">CVLEPA_LOCUS9386</name>
</gene>
<evidence type="ECO:0000313" key="1">
    <source>
        <dbReference type="EMBL" id="CAK8679122.1"/>
    </source>
</evidence>
<dbReference type="EMBL" id="CAWYQH010000057">
    <property type="protein sequence ID" value="CAK8679122.1"/>
    <property type="molecule type" value="Genomic_DNA"/>
</dbReference>
<protein>
    <submittedName>
        <fullName evidence="1">Uncharacterized protein</fullName>
    </submittedName>
</protein>
<name>A0ABP0FHH1_CLALP</name>